<feature type="compositionally biased region" description="Polar residues" evidence="6">
    <location>
        <begin position="52"/>
        <end position="68"/>
    </location>
</feature>
<keyword evidence="3 5" id="KW-0493">Microtubule</keyword>
<dbReference type="Pfam" id="PF04130">
    <property type="entry name" value="GCP_C_terminal"/>
    <property type="match status" value="1"/>
</dbReference>
<dbReference type="VEuPathDB" id="FungiDB:AMAG_00976"/>
<dbReference type="GO" id="GO:0000278">
    <property type="term" value="P:mitotic cell cycle"/>
    <property type="evidence" value="ECO:0007669"/>
    <property type="project" value="TreeGrafter"/>
</dbReference>
<dbReference type="GO" id="GO:0000930">
    <property type="term" value="C:gamma-tubulin complex"/>
    <property type="evidence" value="ECO:0007669"/>
    <property type="project" value="TreeGrafter"/>
</dbReference>
<evidence type="ECO:0000256" key="6">
    <source>
        <dbReference type="SAM" id="MobiDB-lite"/>
    </source>
</evidence>
<organism evidence="9 10">
    <name type="scientific">Allomyces macrogynus (strain ATCC 38327)</name>
    <name type="common">Allomyces javanicus var. macrogynus</name>
    <dbReference type="NCBI Taxonomy" id="578462"/>
    <lineage>
        <taxon>Eukaryota</taxon>
        <taxon>Fungi</taxon>
        <taxon>Fungi incertae sedis</taxon>
        <taxon>Blastocladiomycota</taxon>
        <taxon>Blastocladiomycetes</taxon>
        <taxon>Blastocladiales</taxon>
        <taxon>Blastocladiaceae</taxon>
        <taxon>Allomyces</taxon>
    </lineage>
</organism>
<evidence type="ECO:0000256" key="5">
    <source>
        <dbReference type="RuleBase" id="RU363050"/>
    </source>
</evidence>
<protein>
    <recommendedName>
        <fullName evidence="5">Spindle pole body component</fullName>
    </recommendedName>
</protein>
<feature type="domain" description="Gamma tubulin complex component protein N-terminal" evidence="8">
    <location>
        <begin position="80"/>
        <end position="461"/>
    </location>
</feature>
<gene>
    <name evidence="9" type="ORF">AMAG_00976</name>
</gene>
<keyword evidence="10" id="KW-1185">Reference proteome</keyword>
<dbReference type="EMBL" id="GG745328">
    <property type="protein sequence ID" value="KNE55038.1"/>
    <property type="molecule type" value="Genomic_DNA"/>
</dbReference>
<dbReference type="GO" id="GO:0051011">
    <property type="term" value="F:microtubule minus-end binding"/>
    <property type="evidence" value="ECO:0007669"/>
    <property type="project" value="TreeGrafter"/>
</dbReference>
<evidence type="ECO:0000313" key="9">
    <source>
        <dbReference type="EMBL" id="KNE55038.1"/>
    </source>
</evidence>
<dbReference type="eggNOG" id="KOG2001">
    <property type="taxonomic scope" value="Eukaryota"/>
</dbReference>
<proteinExistence type="inferred from homology"/>
<dbReference type="OMA" id="QNMSGDP"/>
<dbReference type="GO" id="GO:0051225">
    <property type="term" value="P:spindle assembly"/>
    <property type="evidence" value="ECO:0007669"/>
    <property type="project" value="TreeGrafter"/>
</dbReference>
<dbReference type="GO" id="GO:0000922">
    <property type="term" value="C:spindle pole"/>
    <property type="evidence" value="ECO:0007669"/>
    <property type="project" value="InterPro"/>
</dbReference>
<dbReference type="STRING" id="578462.A0A0L0RXI8"/>
<comment type="subcellular location">
    <subcellularLocation>
        <location evidence="5">Cytoplasm</location>
        <location evidence="5">Cytoskeleton</location>
        <location evidence="5">Microtubule organizing center</location>
    </subcellularLocation>
</comment>
<feature type="region of interest" description="Disordered" evidence="6">
    <location>
        <begin position="1"/>
        <end position="68"/>
    </location>
</feature>
<dbReference type="PANTHER" id="PTHR19302:SF13">
    <property type="entry name" value="GAMMA-TUBULIN COMPLEX COMPONENT 2"/>
    <property type="match status" value="1"/>
</dbReference>
<evidence type="ECO:0000313" key="10">
    <source>
        <dbReference type="Proteomes" id="UP000054350"/>
    </source>
</evidence>
<accession>A0A0L0RXI8</accession>
<feature type="compositionally biased region" description="Low complexity" evidence="6">
    <location>
        <begin position="8"/>
        <end position="20"/>
    </location>
</feature>
<evidence type="ECO:0000259" key="8">
    <source>
        <dbReference type="Pfam" id="PF17681"/>
    </source>
</evidence>
<feature type="domain" description="Gamma tubulin complex component C-terminal" evidence="7">
    <location>
        <begin position="465"/>
        <end position="836"/>
    </location>
</feature>
<dbReference type="GO" id="GO:0051321">
    <property type="term" value="P:meiotic cell cycle"/>
    <property type="evidence" value="ECO:0007669"/>
    <property type="project" value="TreeGrafter"/>
</dbReference>
<dbReference type="OrthoDB" id="2192946at2759"/>
<dbReference type="GO" id="GO:0007020">
    <property type="term" value="P:microtubule nucleation"/>
    <property type="evidence" value="ECO:0007669"/>
    <property type="project" value="InterPro"/>
</dbReference>
<evidence type="ECO:0000256" key="3">
    <source>
        <dbReference type="ARBA" id="ARBA00022701"/>
    </source>
</evidence>
<dbReference type="GO" id="GO:0005816">
    <property type="term" value="C:spindle pole body"/>
    <property type="evidence" value="ECO:0007669"/>
    <property type="project" value="UniProtKB-ARBA"/>
</dbReference>
<evidence type="ECO:0000256" key="1">
    <source>
        <dbReference type="ARBA" id="ARBA00010337"/>
    </source>
</evidence>
<dbReference type="GO" id="GO:0043015">
    <property type="term" value="F:gamma-tubulin binding"/>
    <property type="evidence" value="ECO:0007669"/>
    <property type="project" value="InterPro"/>
</dbReference>
<dbReference type="InterPro" id="IPR042241">
    <property type="entry name" value="GCP_C_sf"/>
</dbReference>
<keyword evidence="4 5" id="KW-0206">Cytoskeleton</keyword>
<dbReference type="GO" id="GO:0031122">
    <property type="term" value="P:cytoplasmic microtubule organization"/>
    <property type="evidence" value="ECO:0007669"/>
    <property type="project" value="TreeGrafter"/>
</dbReference>
<sequence length="847" mass="94325">MPPPRPMSQASSSSFGSARSPILPSSTSPRMRTTRNGSTSSAIMSGLRRDASSTSSLGTQATNASSASRLPFEAQQTALIEDLLYLFMGIEGKYITFVPGPNKETIFPIQELEDKHKFTPAILTTTDHFVIDPGLDASLVAFAKRLLPLATCTQIMEGFLFTYSKFTCGFVNHAIGAAMRNLKREYSLLVVQLENEFRTNPTFSLQRLWTQLYPTMTTLLSCAEICIEIHNKTRLNSTAAPSRSASVIDLAANSTTDVTTLTAGLGPSLVDPPTDWHFTGGGLLGMLSTRYIATSGDPGRKKLHHYLLSSAAQPFLHILRKWIHLGKLQDPYDEFMIVERDFKKKNIAEDFNDKYWEGRYRIRADAVPPFLAPYADKILLTGKYLNVYSECRESHGAQDLSAAAAATAAEEAAEAARNAVAANAGVLNELVKTVDGTGAYIVEIEAAYRQANRHLLEFLMTQKHLLARLRSIKHYFLLDMSDFMDHFLDLAADELQKPWQQVSMSKLQSLLDLAIRNPASALCQDPWKEDIKLGMDPVPLFDQLTGILKVSSDLPAMARGGAGPGAGIDRSTSSLSSSADFRTDPSAATSKKTYHAIAALVFWYEVDFPLSLVFSRRAITKYQMLFRNLVQVRHLERQLSAGWAAHGQQLQRRYTSRASAAPAANDALALLHRRMGPHVAHLRMQMLAFVESLGYYLTHDVIEPHHAALEARLAAASTVDDVLTDLHDFLATCIKDSFMGNERLLHLYHRLVERIHQFAPLHDLFLKWLAPSAGNVAVAEAVTVEQVTMYETRFRRIQDAWHRYMRLLLEALKEYASTESNLYLVLMHRLDFNGFYLGEREGVLAGM</sequence>
<evidence type="ECO:0000256" key="4">
    <source>
        <dbReference type="ARBA" id="ARBA00023212"/>
    </source>
</evidence>
<dbReference type="Pfam" id="PF17681">
    <property type="entry name" value="GCP_N_terminal"/>
    <property type="match status" value="1"/>
</dbReference>
<feature type="region of interest" description="Disordered" evidence="6">
    <location>
        <begin position="561"/>
        <end position="586"/>
    </location>
</feature>
<comment type="similarity">
    <text evidence="1 5">Belongs to the TUBGCP family.</text>
</comment>
<dbReference type="PANTHER" id="PTHR19302">
    <property type="entry name" value="GAMMA TUBULIN COMPLEX PROTEIN"/>
    <property type="match status" value="1"/>
</dbReference>
<keyword evidence="2 5" id="KW-0963">Cytoplasm</keyword>
<feature type="compositionally biased region" description="Polar residues" evidence="6">
    <location>
        <begin position="23"/>
        <end position="43"/>
    </location>
</feature>
<evidence type="ECO:0000259" key="7">
    <source>
        <dbReference type="Pfam" id="PF04130"/>
    </source>
</evidence>
<dbReference type="Gene3D" id="1.20.120.1900">
    <property type="entry name" value="Gamma-tubulin complex, C-terminal domain"/>
    <property type="match status" value="1"/>
</dbReference>
<reference evidence="10" key="2">
    <citation type="submission" date="2009-11" db="EMBL/GenBank/DDBJ databases">
        <title>The Genome Sequence of Allomyces macrogynus strain ATCC 38327.</title>
        <authorList>
            <consortium name="The Broad Institute Genome Sequencing Platform"/>
            <person name="Russ C."/>
            <person name="Cuomo C."/>
            <person name="Shea T."/>
            <person name="Young S.K."/>
            <person name="Zeng Q."/>
            <person name="Koehrsen M."/>
            <person name="Haas B."/>
            <person name="Borodovsky M."/>
            <person name="Guigo R."/>
            <person name="Alvarado L."/>
            <person name="Berlin A."/>
            <person name="Borenstein D."/>
            <person name="Chen Z."/>
            <person name="Engels R."/>
            <person name="Freedman E."/>
            <person name="Gellesch M."/>
            <person name="Goldberg J."/>
            <person name="Griggs A."/>
            <person name="Gujja S."/>
            <person name="Heiman D."/>
            <person name="Hepburn T."/>
            <person name="Howarth C."/>
            <person name="Jen D."/>
            <person name="Larson L."/>
            <person name="Lewis B."/>
            <person name="Mehta T."/>
            <person name="Park D."/>
            <person name="Pearson M."/>
            <person name="Roberts A."/>
            <person name="Saif S."/>
            <person name="Shenoy N."/>
            <person name="Sisk P."/>
            <person name="Stolte C."/>
            <person name="Sykes S."/>
            <person name="Walk T."/>
            <person name="White J."/>
            <person name="Yandava C."/>
            <person name="Burger G."/>
            <person name="Gray M.W."/>
            <person name="Holland P.W.H."/>
            <person name="King N."/>
            <person name="Lang F.B.F."/>
            <person name="Roger A.J."/>
            <person name="Ruiz-Trillo I."/>
            <person name="Lander E."/>
            <person name="Nusbaum C."/>
        </authorList>
    </citation>
    <scope>NUCLEOTIDE SEQUENCE [LARGE SCALE GENOMIC DNA]</scope>
    <source>
        <strain evidence="10">ATCC 38327</strain>
    </source>
</reference>
<dbReference type="InterPro" id="IPR041470">
    <property type="entry name" value="GCP_N"/>
</dbReference>
<reference evidence="9 10" key="1">
    <citation type="submission" date="2009-11" db="EMBL/GenBank/DDBJ databases">
        <title>Annotation of Allomyces macrogynus ATCC 38327.</title>
        <authorList>
            <consortium name="The Broad Institute Genome Sequencing Platform"/>
            <person name="Russ C."/>
            <person name="Cuomo C."/>
            <person name="Burger G."/>
            <person name="Gray M.W."/>
            <person name="Holland P.W.H."/>
            <person name="King N."/>
            <person name="Lang F.B.F."/>
            <person name="Roger A.J."/>
            <person name="Ruiz-Trillo I."/>
            <person name="Young S.K."/>
            <person name="Zeng Q."/>
            <person name="Gargeya S."/>
            <person name="Fitzgerald M."/>
            <person name="Haas B."/>
            <person name="Abouelleil A."/>
            <person name="Alvarado L."/>
            <person name="Arachchi H.M."/>
            <person name="Berlin A."/>
            <person name="Chapman S.B."/>
            <person name="Gearin G."/>
            <person name="Goldberg J."/>
            <person name="Griggs A."/>
            <person name="Gujja S."/>
            <person name="Hansen M."/>
            <person name="Heiman D."/>
            <person name="Howarth C."/>
            <person name="Larimer J."/>
            <person name="Lui A."/>
            <person name="MacDonald P.J.P."/>
            <person name="McCowen C."/>
            <person name="Montmayeur A."/>
            <person name="Murphy C."/>
            <person name="Neiman D."/>
            <person name="Pearson M."/>
            <person name="Priest M."/>
            <person name="Roberts A."/>
            <person name="Saif S."/>
            <person name="Shea T."/>
            <person name="Sisk P."/>
            <person name="Stolte C."/>
            <person name="Sykes S."/>
            <person name="Wortman J."/>
            <person name="Nusbaum C."/>
            <person name="Birren B."/>
        </authorList>
    </citation>
    <scope>NUCLEOTIDE SEQUENCE [LARGE SCALE GENOMIC DNA]</scope>
    <source>
        <strain evidence="9 10">ATCC 38327</strain>
    </source>
</reference>
<dbReference type="InterPro" id="IPR007259">
    <property type="entry name" value="GCP"/>
</dbReference>
<dbReference type="Proteomes" id="UP000054350">
    <property type="component" value="Unassembled WGS sequence"/>
</dbReference>
<dbReference type="AlphaFoldDB" id="A0A0L0RXI8"/>
<dbReference type="InterPro" id="IPR040457">
    <property type="entry name" value="GCP_C"/>
</dbReference>
<evidence type="ECO:0000256" key="2">
    <source>
        <dbReference type="ARBA" id="ARBA00022490"/>
    </source>
</evidence>
<name>A0A0L0RXI8_ALLM3</name>
<dbReference type="GO" id="GO:0005874">
    <property type="term" value="C:microtubule"/>
    <property type="evidence" value="ECO:0007669"/>
    <property type="project" value="UniProtKB-KW"/>
</dbReference>